<protein>
    <recommendedName>
        <fullName evidence="3">DNA-directed DNA polymerase</fullName>
    </recommendedName>
</protein>
<dbReference type="PANTHER" id="PTHR34615:SF1">
    <property type="entry name" value="PX DOMAIN-CONTAINING PROTEIN"/>
    <property type="match status" value="1"/>
</dbReference>
<keyword evidence="2" id="KW-1185">Reference proteome</keyword>
<dbReference type="PANTHER" id="PTHR34615">
    <property type="entry name" value="PX DOMAIN-CONTAINING PROTEIN"/>
    <property type="match status" value="1"/>
</dbReference>
<dbReference type="AlphaFoldDB" id="A0AAU9XNB3"/>
<organism evidence="1 2">
    <name type="scientific">Pocillopora meandrina</name>
    <dbReference type="NCBI Taxonomy" id="46732"/>
    <lineage>
        <taxon>Eukaryota</taxon>
        <taxon>Metazoa</taxon>
        <taxon>Cnidaria</taxon>
        <taxon>Anthozoa</taxon>
        <taxon>Hexacorallia</taxon>
        <taxon>Scleractinia</taxon>
        <taxon>Astrocoeniina</taxon>
        <taxon>Pocilloporidae</taxon>
        <taxon>Pocillopora</taxon>
    </lineage>
</organism>
<evidence type="ECO:0000313" key="1">
    <source>
        <dbReference type="EMBL" id="CAH3153757.1"/>
    </source>
</evidence>
<proteinExistence type="predicted"/>
<gene>
    <name evidence="1" type="ORF">PMEA_00027259</name>
</gene>
<sequence length="269" mass="31391">MPKFRDTILLAHASRLINAEEFVLLYDLHKPKNPVLPYTNYECFDLDKMTDDECKTEFRFYKNDIYNLAEVFTLPDRIVCYNGVNVDMVEALCTFLKRFAYPCRYVDMIPRFGRPEPQLCMILNAVMNKMYQTWNRLLTNLNQDWLRPDHLEEFAVAVHNRGAALDNCWGFVDGTVRPICRPGQNQKCLYNGHKKVHAIKFQSIAAPSGLVANLFGPVEGKRLELLARSGVLNELQRFQWTQMGTPYVFMEIRHILFDYICKDLFEGLD</sequence>
<dbReference type="Proteomes" id="UP001159428">
    <property type="component" value="Unassembled WGS sequence"/>
</dbReference>
<comment type="caution">
    <text evidence="1">The sequence shown here is derived from an EMBL/GenBank/DDBJ whole genome shotgun (WGS) entry which is preliminary data.</text>
</comment>
<evidence type="ECO:0000313" key="2">
    <source>
        <dbReference type="Proteomes" id="UP001159428"/>
    </source>
</evidence>
<evidence type="ECO:0008006" key="3">
    <source>
        <dbReference type="Google" id="ProtNLM"/>
    </source>
</evidence>
<name>A0AAU9XNB3_9CNID</name>
<dbReference type="EMBL" id="CALNXJ010000054">
    <property type="protein sequence ID" value="CAH3153757.1"/>
    <property type="molecule type" value="Genomic_DNA"/>
</dbReference>
<accession>A0AAU9XNB3</accession>
<reference evidence="1 2" key="1">
    <citation type="submission" date="2022-05" db="EMBL/GenBank/DDBJ databases">
        <authorList>
            <consortium name="Genoscope - CEA"/>
            <person name="William W."/>
        </authorList>
    </citation>
    <scope>NUCLEOTIDE SEQUENCE [LARGE SCALE GENOMIC DNA]</scope>
</reference>